<feature type="region of interest" description="Disordered" evidence="2">
    <location>
        <begin position="668"/>
        <end position="823"/>
    </location>
</feature>
<feature type="coiled-coil region" evidence="1">
    <location>
        <begin position="998"/>
        <end position="1068"/>
    </location>
</feature>
<feature type="compositionally biased region" description="Acidic residues" evidence="2">
    <location>
        <begin position="801"/>
        <end position="815"/>
    </location>
</feature>
<dbReference type="EMBL" id="JBBBZM010000010">
    <property type="protein sequence ID" value="KAL0639503.1"/>
    <property type="molecule type" value="Genomic_DNA"/>
</dbReference>
<feature type="coiled-coil region" evidence="1">
    <location>
        <begin position="1432"/>
        <end position="1537"/>
    </location>
</feature>
<evidence type="ECO:0000313" key="3">
    <source>
        <dbReference type="EMBL" id="KAL0639503.1"/>
    </source>
</evidence>
<feature type="region of interest" description="Disordered" evidence="2">
    <location>
        <begin position="1"/>
        <end position="283"/>
    </location>
</feature>
<reference evidence="3 4" key="1">
    <citation type="submission" date="2024-02" db="EMBL/GenBank/DDBJ databases">
        <title>Discinaceae phylogenomics.</title>
        <authorList>
            <person name="Dirks A.C."/>
            <person name="James T.Y."/>
        </authorList>
    </citation>
    <scope>NUCLEOTIDE SEQUENCE [LARGE SCALE GENOMIC DNA]</scope>
    <source>
        <strain evidence="3 4">ACD0624</strain>
    </source>
</reference>
<feature type="compositionally biased region" description="Polar residues" evidence="2">
    <location>
        <begin position="17"/>
        <end position="26"/>
    </location>
</feature>
<feature type="compositionally biased region" description="Acidic residues" evidence="2">
    <location>
        <begin position="736"/>
        <end position="752"/>
    </location>
</feature>
<keyword evidence="1" id="KW-0175">Coiled coil</keyword>
<proteinExistence type="predicted"/>
<evidence type="ECO:0000256" key="2">
    <source>
        <dbReference type="SAM" id="MobiDB-lite"/>
    </source>
</evidence>
<organism evidence="3 4">
    <name type="scientific">Discina gigas</name>
    <dbReference type="NCBI Taxonomy" id="1032678"/>
    <lineage>
        <taxon>Eukaryota</taxon>
        <taxon>Fungi</taxon>
        <taxon>Dikarya</taxon>
        <taxon>Ascomycota</taxon>
        <taxon>Pezizomycotina</taxon>
        <taxon>Pezizomycetes</taxon>
        <taxon>Pezizales</taxon>
        <taxon>Discinaceae</taxon>
        <taxon>Discina</taxon>
    </lineage>
</organism>
<evidence type="ECO:0000313" key="4">
    <source>
        <dbReference type="Proteomes" id="UP001447188"/>
    </source>
</evidence>
<name>A0ABR3GUI4_9PEZI</name>
<keyword evidence="4" id="KW-1185">Reference proteome</keyword>
<feature type="region of interest" description="Disordered" evidence="2">
    <location>
        <begin position="922"/>
        <end position="950"/>
    </location>
</feature>
<feature type="compositionally biased region" description="Basic and acidic residues" evidence="2">
    <location>
        <begin position="694"/>
        <end position="714"/>
    </location>
</feature>
<dbReference type="Proteomes" id="UP001447188">
    <property type="component" value="Unassembled WGS sequence"/>
</dbReference>
<feature type="compositionally biased region" description="Basic and acidic residues" evidence="2">
    <location>
        <begin position="386"/>
        <end position="396"/>
    </location>
</feature>
<accession>A0ABR3GUI4</accession>
<gene>
    <name evidence="3" type="ORF">Q9L58_001329</name>
</gene>
<sequence>MDEAYASPDSDGHASLPSPTDSTFDLSQLPFKRRGRAQESMTASSSFMHPPEDDDSEDDSEGDETFGRNTPALETSPALSSVRKNRSKVLTPMNSKNEDNTPRTTPRQIPHKPQATSPAQGENIDPKQEQGSGGKSLPLKLVVRKPNCASGDEEEEVIVDKMVSKPSDPAGESDGATQSVNFELGTPFGDTYEQSLDTLQADGRAGPSGRAAVQKWFNNPTRASNPSAGPPSPPQSASPQQDHPQLPGLGDKLRLIPGAPHPRHLNWLSSDSIDDTDDESLEVPTGHSLRLKMAQAQTILDETAFLGGDEASIFARDTSMSNERLGIFRREGSAGEGLAAMSEEHIPTSPLRPILSGSTRVASGSDVGTIRRSTNDTQNPQPTYDGTRDNGARDNSQHLVSFSGLAKPDKQQPTPDGDYQSGPVGQSPVPSTAVVKELGSDSIITPISSRIMSLIETGSFAGFLPRGTPKSGPGFRSGETIPQYFTRALNSTGRTTRPASFSGLNSEQSFASDVIIRPKTSPGDLQENSTAAALGASLRNVLQESPGGDIDAFTEINPRDSLCSEGFVAQSTPKNYYGEYDIWAIKKSGKGRRVSMNTPPSTLERSLSGSEILKNPPEFSSLGSGFSFPSQPLRYQDWNPESVAREFTPPFPVEGVDGVRRMGLRLQGVDAPHNSPTPAVGKGSGPPVGWELGKGMKEGKGRARSKSDPLENKVVKSVGKGLFTPGRVEKKKMEELEYSEEEKEEEKEEEERNGDHQSLGPSSRPRGTIPGVREKSIFSDESESLVGDGAGDGAEIHNGVDDDDDLDLSGTEGEEVGGRHWSGFTQDFQTSFARASISRDTSATVDQGGHGYEPSSLGLGNVEFRVHTPVSIGESKDVSHIEDTGDRSNKTLWLRMAQAEAENDRFRKLLDSNNIKIAGQDAGSSSNLAVHGNRDMNGGRNSDDNPDDLGSLRRRVMELQGLIKLLGRRDTELRGEVERKDILVAHWQTQFNDVQELAMQSRQRAMSLEGHVKDLEQQAAVESIHHDREINEVVSKLHGEKKHNRQKSVNLEDRVKFLEQRFLEAQEIHQRDILEKERTISNLRDILGNRRGSVGSAQSGADGDTEQDIITALEVKLFEQLQAHETEARATEDKYTNILSEKDGLVRHLQAELDEMVNLMPVDGSSRMIDEEEAEDWLDEKSREISQYYDDGLDQIITELHGTGEREDFEEAVEEAEMSLRRVADEAGLDEPLDKATLAAFGIRQLRGEYVSLKRMVSESEVRVKDLIQANEELDRRGAEVQEKLGFVEDERDTFRTAAEDAETAGKMLVDQFDALRAKLQEAEKHIRQLVAEHDALNQRCSETEEHVKLLEADKVSLQRLATDTKRLNDMLKSQAAEAEQRSQGLEVEIVGLRRQLAEEKDHISVIETETITFRHQLTEWEETAMAVGKQRDGLQTQLNEATSRVQVISKEKEELSKKLLEVVKGRGETKETDALKRQVKELQDRLKVLGEQHSVTSITITQLEQKHAHADQIGQRLAAEKEFLKAELEIAAAETKAARGRFAKLLHDTAEKELKWTGLKQEMERGIAEGSGNPTGTVEAYRKSLALIVQEIEKESFHSASVSEYDQEEIDIAVEGIQDPELVTAVIQAFRRRDKRVTESEERSKRYKAAAKKWMKENEKRRGRVEELVAEVRELGLRLKAEKKSSDEKMGQLILALRRGD</sequence>
<feature type="coiled-coil region" evidence="1">
    <location>
        <begin position="1257"/>
        <end position="1396"/>
    </location>
</feature>
<feature type="compositionally biased region" description="Polar residues" evidence="2">
    <location>
        <begin position="371"/>
        <end position="384"/>
    </location>
</feature>
<feature type="compositionally biased region" description="Acidic residues" evidence="2">
    <location>
        <begin position="52"/>
        <end position="64"/>
    </location>
</feature>
<feature type="compositionally biased region" description="Acidic residues" evidence="2">
    <location>
        <begin position="272"/>
        <end position="281"/>
    </location>
</feature>
<evidence type="ECO:0000256" key="1">
    <source>
        <dbReference type="SAM" id="Coils"/>
    </source>
</evidence>
<protein>
    <submittedName>
        <fullName evidence="3">Uncharacterized protein</fullName>
    </submittedName>
</protein>
<feature type="region of interest" description="Disordered" evidence="2">
    <location>
        <begin position="348"/>
        <end position="431"/>
    </location>
</feature>
<comment type="caution">
    <text evidence="3">The sequence shown here is derived from an EMBL/GenBank/DDBJ whole genome shotgun (WGS) entry which is preliminary data.</text>
</comment>